<organism evidence="2">
    <name type="scientific">Arundo donax</name>
    <name type="common">Giant reed</name>
    <name type="synonym">Donax arundinaceus</name>
    <dbReference type="NCBI Taxonomy" id="35708"/>
    <lineage>
        <taxon>Eukaryota</taxon>
        <taxon>Viridiplantae</taxon>
        <taxon>Streptophyta</taxon>
        <taxon>Embryophyta</taxon>
        <taxon>Tracheophyta</taxon>
        <taxon>Spermatophyta</taxon>
        <taxon>Magnoliopsida</taxon>
        <taxon>Liliopsida</taxon>
        <taxon>Poales</taxon>
        <taxon>Poaceae</taxon>
        <taxon>PACMAD clade</taxon>
        <taxon>Arundinoideae</taxon>
        <taxon>Arundineae</taxon>
        <taxon>Arundo</taxon>
    </lineage>
</organism>
<evidence type="ECO:0000256" key="1">
    <source>
        <dbReference type="SAM" id="MobiDB-lite"/>
    </source>
</evidence>
<reference evidence="2" key="2">
    <citation type="journal article" date="2015" name="Data Brief">
        <title>Shoot transcriptome of the giant reed, Arundo donax.</title>
        <authorList>
            <person name="Barrero R.A."/>
            <person name="Guerrero F.D."/>
            <person name="Moolhuijzen P."/>
            <person name="Goolsby J.A."/>
            <person name="Tidwell J."/>
            <person name="Bellgard S.E."/>
            <person name="Bellgard M.I."/>
        </authorList>
    </citation>
    <scope>NUCLEOTIDE SEQUENCE</scope>
    <source>
        <tissue evidence="2">Shoot tissue taken approximately 20 cm above the soil surface</tissue>
    </source>
</reference>
<name>A0A0A9F0D2_ARUDO</name>
<reference evidence="2" key="1">
    <citation type="submission" date="2014-09" db="EMBL/GenBank/DDBJ databases">
        <authorList>
            <person name="Magalhaes I.L.F."/>
            <person name="Oliveira U."/>
            <person name="Santos F.R."/>
            <person name="Vidigal T.H.D.A."/>
            <person name="Brescovit A.D."/>
            <person name="Santos A.J."/>
        </authorList>
    </citation>
    <scope>NUCLEOTIDE SEQUENCE</scope>
    <source>
        <tissue evidence="2">Shoot tissue taken approximately 20 cm above the soil surface</tissue>
    </source>
</reference>
<feature type="region of interest" description="Disordered" evidence="1">
    <location>
        <begin position="1"/>
        <end position="34"/>
    </location>
</feature>
<sequence>MGSSNGGAARLQLGLKGKEGQLGLGQPTWARVAH</sequence>
<proteinExistence type="predicted"/>
<accession>A0A0A9F0D2</accession>
<protein>
    <submittedName>
        <fullName evidence="2">Uncharacterized protein</fullName>
    </submittedName>
</protein>
<dbReference type="AlphaFoldDB" id="A0A0A9F0D2"/>
<dbReference type="EMBL" id="GBRH01191411">
    <property type="protein sequence ID" value="JAE06485.1"/>
    <property type="molecule type" value="Transcribed_RNA"/>
</dbReference>
<evidence type="ECO:0000313" key="2">
    <source>
        <dbReference type="EMBL" id="JAE06485.1"/>
    </source>
</evidence>